<protein>
    <submittedName>
        <fullName evidence="1">Uncharacterized protein</fullName>
    </submittedName>
</protein>
<dbReference type="Proteomes" id="UP001603857">
    <property type="component" value="Unassembled WGS sequence"/>
</dbReference>
<sequence>MMKVVDGFSSLYPTSFFMFGQRFGAYAPSCGVKINPPNVDEMLNLGLESHAVLC</sequence>
<evidence type="ECO:0000313" key="2">
    <source>
        <dbReference type="Proteomes" id="UP001603857"/>
    </source>
</evidence>
<gene>
    <name evidence="1" type="ORF">Fmac_008437</name>
</gene>
<reference evidence="1 2" key="1">
    <citation type="submission" date="2024-08" db="EMBL/GenBank/DDBJ databases">
        <title>Insights into the chromosomal genome structure of Flemingia macrophylla.</title>
        <authorList>
            <person name="Ding Y."/>
            <person name="Zhao Y."/>
            <person name="Bi W."/>
            <person name="Wu M."/>
            <person name="Zhao G."/>
            <person name="Gong Y."/>
            <person name="Li W."/>
            <person name="Zhang P."/>
        </authorList>
    </citation>
    <scope>NUCLEOTIDE SEQUENCE [LARGE SCALE GENOMIC DNA]</scope>
    <source>
        <strain evidence="1">DYQJB</strain>
        <tissue evidence="1">Leaf</tissue>
    </source>
</reference>
<proteinExistence type="predicted"/>
<dbReference type="AlphaFoldDB" id="A0ABD1MXD3"/>
<organism evidence="1 2">
    <name type="scientific">Flemingia macrophylla</name>
    <dbReference type="NCBI Taxonomy" id="520843"/>
    <lineage>
        <taxon>Eukaryota</taxon>
        <taxon>Viridiplantae</taxon>
        <taxon>Streptophyta</taxon>
        <taxon>Embryophyta</taxon>
        <taxon>Tracheophyta</taxon>
        <taxon>Spermatophyta</taxon>
        <taxon>Magnoliopsida</taxon>
        <taxon>eudicotyledons</taxon>
        <taxon>Gunneridae</taxon>
        <taxon>Pentapetalae</taxon>
        <taxon>rosids</taxon>
        <taxon>fabids</taxon>
        <taxon>Fabales</taxon>
        <taxon>Fabaceae</taxon>
        <taxon>Papilionoideae</taxon>
        <taxon>50 kb inversion clade</taxon>
        <taxon>NPAAA clade</taxon>
        <taxon>indigoferoid/millettioid clade</taxon>
        <taxon>Phaseoleae</taxon>
        <taxon>Flemingia</taxon>
    </lineage>
</organism>
<keyword evidence="2" id="KW-1185">Reference proteome</keyword>
<dbReference type="EMBL" id="JBGMDY010000003">
    <property type="protein sequence ID" value="KAL2340497.1"/>
    <property type="molecule type" value="Genomic_DNA"/>
</dbReference>
<evidence type="ECO:0000313" key="1">
    <source>
        <dbReference type="EMBL" id="KAL2340497.1"/>
    </source>
</evidence>
<accession>A0ABD1MXD3</accession>
<name>A0ABD1MXD3_9FABA</name>
<comment type="caution">
    <text evidence="1">The sequence shown here is derived from an EMBL/GenBank/DDBJ whole genome shotgun (WGS) entry which is preliminary data.</text>
</comment>